<reference evidence="2 3" key="1">
    <citation type="submission" date="2024-09" db="EMBL/GenBank/DDBJ databases">
        <title>Genome sequencing and assembly of Phytophthora oleae, isolate VK10A, causative agent of rot of olive drupes.</title>
        <authorList>
            <person name="Conti Taguali S."/>
            <person name="Riolo M."/>
            <person name="La Spada F."/>
            <person name="Cacciola S.O."/>
            <person name="Dionisio G."/>
        </authorList>
    </citation>
    <scope>NUCLEOTIDE SEQUENCE [LARGE SCALE GENOMIC DNA]</scope>
    <source>
        <strain evidence="2 3">VK10A</strain>
    </source>
</reference>
<dbReference type="InterPro" id="IPR017920">
    <property type="entry name" value="COMM"/>
</dbReference>
<feature type="domain" description="COMM" evidence="1">
    <location>
        <begin position="129"/>
        <end position="200"/>
    </location>
</feature>
<dbReference type="InterPro" id="IPR037361">
    <property type="entry name" value="COMMD10"/>
</dbReference>
<proteinExistence type="predicted"/>
<name>A0ABD3FGC7_9STRA</name>
<evidence type="ECO:0000313" key="2">
    <source>
        <dbReference type="EMBL" id="KAL3664069.1"/>
    </source>
</evidence>
<accession>A0ABD3FGC7</accession>
<dbReference type="PROSITE" id="PS51269">
    <property type="entry name" value="COMM"/>
    <property type="match status" value="1"/>
</dbReference>
<evidence type="ECO:0000259" key="1">
    <source>
        <dbReference type="PROSITE" id="PS51269"/>
    </source>
</evidence>
<organism evidence="2 3">
    <name type="scientific">Phytophthora oleae</name>
    <dbReference type="NCBI Taxonomy" id="2107226"/>
    <lineage>
        <taxon>Eukaryota</taxon>
        <taxon>Sar</taxon>
        <taxon>Stramenopiles</taxon>
        <taxon>Oomycota</taxon>
        <taxon>Peronosporomycetes</taxon>
        <taxon>Peronosporales</taxon>
        <taxon>Peronosporaceae</taxon>
        <taxon>Phytophthora</taxon>
    </lineage>
</organism>
<evidence type="ECO:0000313" key="3">
    <source>
        <dbReference type="Proteomes" id="UP001632037"/>
    </source>
</evidence>
<dbReference type="Proteomes" id="UP001632037">
    <property type="component" value="Unassembled WGS sequence"/>
</dbReference>
<dbReference type="PANTHER" id="PTHR12333">
    <property type="entry name" value="COMM DOMAIN CONTAINING PROTEIN 10"/>
    <property type="match status" value="1"/>
</dbReference>
<dbReference type="PANTHER" id="PTHR12333:SF0">
    <property type="entry name" value="COMM DOMAIN-CONTAINING PROTEIN 10"/>
    <property type="match status" value="1"/>
</dbReference>
<comment type="caution">
    <text evidence="2">The sequence shown here is derived from an EMBL/GenBank/DDBJ whole genome shotgun (WGS) entry which is preliminary data.</text>
</comment>
<sequence length="202" mass="22194">MCDSQTSVNHSVMAISQSYAALNAVARDKLGQVLARVLEKMAANEDEAFTAGEKAQLRSMLTLSEAQIDAVVHVAREIFRDAAAFGQVDRNLAMDDDVLRIVEKTWRKRGSSLAAQIASVQPLETPALTLQKTDWRLHLEMVSSKLRGQSQPTAIFQLDLADTSSPTDKTETLDIELSHTELRSLFLQLNAIQTELDTPSAA</sequence>
<dbReference type="Pfam" id="PF07258">
    <property type="entry name" value="COMM_domain"/>
    <property type="match status" value="1"/>
</dbReference>
<protein>
    <recommendedName>
        <fullName evidence="1">COMM domain-containing protein</fullName>
    </recommendedName>
</protein>
<dbReference type="EMBL" id="JBIMZQ010000025">
    <property type="protein sequence ID" value="KAL3664069.1"/>
    <property type="molecule type" value="Genomic_DNA"/>
</dbReference>
<dbReference type="AlphaFoldDB" id="A0ABD3FGC7"/>
<gene>
    <name evidence="2" type="ORF">V7S43_010955</name>
</gene>
<keyword evidence="3" id="KW-1185">Reference proteome</keyword>